<reference evidence="9" key="1">
    <citation type="submission" date="2019-02" db="EMBL/GenBank/DDBJ databases">
        <authorList>
            <person name="Gruber-Vodicka R. H."/>
            <person name="Seah K. B. B."/>
        </authorList>
    </citation>
    <scope>NUCLEOTIDE SEQUENCE</scope>
    <source>
        <strain evidence="9">BECK_S312</strain>
        <strain evidence="10">BECK_S426</strain>
    </source>
</reference>
<dbReference type="InterPro" id="IPR003753">
    <property type="entry name" value="Exonuc_VII_L"/>
</dbReference>
<dbReference type="Pfam" id="PF02601">
    <property type="entry name" value="Exonuc_VII_L"/>
    <property type="match status" value="1"/>
</dbReference>
<feature type="domain" description="Exonuclease VII large subunit C-terminal" evidence="7">
    <location>
        <begin position="126"/>
        <end position="439"/>
    </location>
</feature>
<comment type="catalytic activity">
    <reaction evidence="5 6">
        <text>Exonucleolytic cleavage in either 5'- to 3'- or 3'- to 5'-direction to yield nucleoside 5'-phosphates.</text>
        <dbReference type="EC" id="3.1.11.6"/>
    </reaction>
</comment>
<dbReference type="EC" id="3.1.11.6" evidence="5"/>
<sequence>MQDIYTRDVYTVSRLNQEVRYLIEANFPTVWVEGEISNLARPRSGHLYFSLKDEDCQVRCAMFRAYNQQLNFALGDGARVLARARASVYPQRGDFQLIVEYIEEAGEGALRQAFEILKRRLASEGLFDAARKKPLPLIPEQIGVITSPSGAAIRDILTVLGRRLPGIPVLVYPASVQGRDAVSEITRMIELADRRRECDVLILARGGGSLEDLQAFNEERVARAIHRCEIPLISAIGHEIDFTIADFVADQRAATPSAAAELAVPDQREWRQRIISTADRLLALARRRLAERRQELVWLQRRLAHPRRRLSDGAQRVDDLMGRLTRHARALPPPLRARLAALTARLYRYEPSTRLRGYDAHRQQLARRLLSAIEQYLAIRSARIDSLRRTLEAMNPQQTLERGYAIVTKYPGDEVLRHAKSATEGDRIHARLARGTLVCDVLRVETDP</sequence>
<evidence type="ECO:0000259" key="8">
    <source>
        <dbReference type="Pfam" id="PF13742"/>
    </source>
</evidence>
<dbReference type="InterPro" id="IPR020579">
    <property type="entry name" value="Exonuc_VII_lsu_C"/>
</dbReference>
<protein>
    <recommendedName>
        <fullName evidence="5">Exodeoxyribonuclease 7 large subunit</fullName>
        <ecNumber evidence="5">3.1.11.6</ecNumber>
    </recommendedName>
    <alternativeName>
        <fullName evidence="5">Exodeoxyribonuclease VII large subunit</fullName>
        <shortName evidence="5">Exonuclease VII large subunit</shortName>
    </alternativeName>
</protein>
<evidence type="ECO:0000313" key="9">
    <source>
        <dbReference type="EMBL" id="VFK10093.1"/>
    </source>
</evidence>
<keyword evidence="1 5" id="KW-0963">Cytoplasm</keyword>
<evidence type="ECO:0000256" key="3">
    <source>
        <dbReference type="ARBA" id="ARBA00022801"/>
    </source>
</evidence>
<evidence type="ECO:0000256" key="4">
    <source>
        <dbReference type="ARBA" id="ARBA00022839"/>
    </source>
</evidence>
<dbReference type="PANTHER" id="PTHR30008">
    <property type="entry name" value="EXODEOXYRIBONUCLEASE 7 LARGE SUBUNIT"/>
    <property type="match status" value="1"/>
</dbReference>
<dbReference type="NCBIfam" id="TIGR00237">
    <property type="entry name" value="xseA"/>
    <property type="match status" value="1"/>
</dbReference>
<dbReference type="PANTHER" id="PTHR30008:SF0">
    <property type="entry name" value="EXODEOXYRIBONUCLEASE 7 LARGE SUBUNIT"/>
    <property type="match status" value="1"/>
</dbReference>
<feature type="domain" description="OB-fold nucleic acid binding" evidence="8">
    <location>
        <begin position="10"/>
        <end position="103"/>
    </location>
</feature>
<name>A0A450VZ64_9GAMM</name>
<keyword evidence="2 5" id="KW-0540">Nuclease</keyword>
<dbReference type="GO" id="GO:0008855">
    <property type="term" value="F:exodeoxyribonuclease VII activity"/>
    <property type="evidence" value="ECO:0007669"/>
    <property type="project" value="UniProtKB-UniRule"/>
</dbReference>
<keyword evidence="3 5" id="KW-0378">Hydrolase</keyword>
<proteinExistence type="inferred from homology"/>
<dbReference type="AlphaFoldDB" id="A0A450VZ64"/>
<dbReference type="CDD" id="cd04489">
    <property type="entry name" value="ExoVII_LU_OBF"/>
    <property type="match status" value="1"/>
</dbReference>
<comment type="similarity">
    <text evidence="5 6">Belongs to the XseA family.</text>
</comment>
<comment type="subcellular location">
    <subcellularLocation>
        <location evidence="5 6">Cytoplasm</location>
    </subcellularLocation>
</comment>
<accession>A0A450VZ64</accession>
<dbReference type="GO" id="GO:0006308">
    <property type="term" value="P:DNA catabolic process"/>
    <property type="evidence" value="ECO:0007669"/>
    <property type="project" value="UniProtKB-UniRule"/>
</dbReference>
<evidence type="ECO:0000256" key="6">
    <source>
        <dbReference type="RuleBase" id="RU004355"/>
    </source>
</evidence>
<comment type="subunit">
    <text evidence="5">Heterooligomer composed of large and small subunits.</text>
</comment>
<gene>
    <name evidence="5" type="primary">xseA</name>
    <name evidence="9" type="ORF">BECKLPF1236A_GA0070988_100323</name>
    <name evidence="10" type="ORF">BECKLPF1236C_GA0070990_100302</name>
</gene>
<comment type="function">
    <text evidence="5">Bidirectionally degrades single-stranded DNA into large acid-insoluble oligonucleotides, which are then degraded further into small acid-soluble oligonucleotides.</text>
</comment>
<dbReference type="GO" id="GO:0005737">
    <property type="term" value="C:cytoplasm"/>
    <property type="evidence" value="ECO:0007669"/>
    <property type="project" value="UniProtKB-SubCell"/>
</dbReference>
<dbReference type="GO" id="GO:0009318">
    <property type="term" value="C:exodeoxyribonuclease VII complex"/>
    <property type="evidence" value="ECO:0007669"/>
    <property type="project" value="UniProtKB-UniRule"/>
</dbReference>
<dbReference type="GO" id="GO:0003676">
    <property type="term" value="F:nucleic acid binding"/>
    <property type="evidence" value="ECO:0007669"/>
    <property type="project" value="InterPro"/>
</dbReference>
<dbReference type="HAMAP" id="MF_00378">
    <property type="entry name" value="Exonuc_7_L"/>
    <property type="match status" value="1"/>
</dbReference>
<evidence type="ECO:0000259" key="7">
    <source>
        <dbReference type="Pfam" id="PF02601"/>
    </source>
</evidence>
<evidence type="ECO:0000256" key="1">
    <source>
        <dbReference type="ARBA" id="ARBA00022490"/>
    </source>
</evidence>
<keyword evidence="4 5" id="KW-0269">Exonuclease</keyword>
<evidence type="ECO:0000313" key="10">
    <source>
        <dbReference type="EMBL" id="VFK26082.1"/>
    </source>
</evidence>
<dbReference type="EMBL" id="CAADFM010000032">
    <property type="protein sequence ID" value="VFK10093.1"/>
    <property type="molecule type" value="Genomic_DNA"/>
</dbReference>
<evidence type="ECO:0000256" key="2">
    <source>
        <dbReference type="ARBA" id="ARBA00022722"/>
    </source>
</evidence>
<dbReference type="Pfam" id="PF13742">
    <property type="entry name" value="tRNA_anti_2"/>
    <property type="match status" value="1"/>
</dbReference>
<dbReference type="EMBL" id="CAADFP010000030">
    <property type="protein sequence ID" value="VFK26082.1"/>
    <property type="molecule type" value="Genomic_DNA"/>
</dbReference>
<evidence type="ECO:0000256" key="5">
    <source>
        <dbReference type="HAMAP-Rule" id="MF_00378"/>
    </source>
</evidence>
<organism evidence="9">
    <name type="scientific">Candidatus Kentrum sp. LPFa</name>
    <dbReference type="NCBI Taxonomy" id="2126335"/>
    <lineage>
        <taxon>Bacteria</taxon>
        <taxon>Pseudomonadati</taxon>
        <taxon>Pseudomonadota</taxon>
        <taxon>Gammaproteobacteria</taxon>
        <taxon>Candidatus Kentrum</taxon>
    </lineage>
</organism>
<dbReference type="InterPro" id="IPR025824">
    <property type="entry name" value="OB-fold_nuc-bd_dom"/>
</dbReference>